<dbReference type="InterPro" id="IPR000330">
    <property type="entry name" value="SNF2_N"/>
</dbReference>
<keyword evidence="2" id="KW-0378">Hydrolase</keyword>
<feature type="domain" description="Helicase C-terminal" evidence="7">
    <location>
        <begin position="465"/>
        <end position="619"/>
    </location>
</feature>
<dbReference type="GO" id="GO:0016787">
    <property type="term" value="F:hydrolase activity"/>
    <property type="evidence" value="ECO:0007669"/>
    <property type="project" value="UniProtKB-KW"/>
</dbReference>
<reference evidence="8 9" key="1">
    <citation type="submission" date="2018-05" db="EMBL/GenBank/DDBJ databases">
        <title>Integrated omic analyses show evidence that a Ca. Accumulibacter phosphatis strain performs denitrification under micro-aerobic conditions.</title>
        <authorList>
            <person name="Camejo P.Y."/>
            <person name="Katherine M.D."/>
            <person name="Daniel N.R."/>
        </authorList>
    </citation>
    <scope>NUCLEOTIDE SEQUENCE [LARGE SCALE GENOMIC DNA]</scope>
    <source>
        <strain evidence="8">UW-LDO-IC</strain>
    </source>
</reference>
<dbReference type="CDD" id="cd18011">
    <property type="entry name" value="DEXDc_RapA"/>
    <property type="match status" value="1"/>
</dbReference>
<dbReference type="Pfam" id="PF00271">
    <property type="entry name" value="Helicase_C"/>
    <property type="match status" value="1"/>
</dbReference>
<dbReference type="Proteomes" id="UP000253831">
    <property type="component" value="Unassembled WGS sequence"/>
</dbReference>
<dbReference type="InterPro" id="IPR049730">
    <property type="entry name" value="SNF2/RAD54-like_C"/>
</dbReference>
<accession>A0A369XI27</accession>
<dbReference type="InterPro" id="IPR001650">
    <property type="entry name" value="Helicase_C-like"/>
</dbReference>
<feature type="domain" description="Helicase ATP-binding" evidence="6">
    <location>
        <begin position="102"/>
        <end position="291"/>
    </location>
</feature>
<evidence type="ECO:0000256" key="3">
    <source>
        <dbReference type="ARBA" id="ARBA00022806"/>
    </source>
</evidence>
<evidence type="ECO:0000259" key="6">
    <source>
        <dbReference type="PROSITE" id="PS51192"/>
    </source>
</evidence>
<evidence type="ECO:0000313" key="8">
    <source>
        <dbReference type="EMBL" id="RDE49564.1"/>
    </source>
</evidence>
<comment type="caution">
    <text evidence="8">The sequence shown here is derived from an EMBL/GenBank/DDBJ whole genome shotgun (WGS) entry which is preliminary data.</text>
</comment>
<proteinExistence type="predicted"/>
<keyword evidence="3 8" id="KW-0347">Helicase</keyword>
<evidence type="ECO:0000256" key="4">
    <source>
        <dbReference type="ARBA" id="ARBA00022840"/>
    </source>
</evidence>
<feature type="coiled-coil region" evidence="5">
    <location>
        <begin position="427"/>
        <end position="457"/>
    </location>
</feature>
<dbReference type="InterPro" id="IPR057342">
    <property type="entry name" value="DEXDc_RapA"/>
</dbReference>
<name>A0A369XI27_9PROT</name>
<evidence type="ECO:0000256" key="5">
    <source>
        <dbReference type="SAM" id="Coils"/>
    </source>
</evidence>
<dbReference type="AlphaFoldDB" id="A0A369XI27"/>
<dbReference type="PROSITE" id="PS51192">
    <property type="entry name" value="HELICASE_ATP_BIND_1"/>
    <property type="match status" value="1"/>
</dbReference>
<keyword evidence="4" id="KW-0067">ATP-binding</keyword>
<protein>
    <submittedName>
        <fullName evidence="8">Helicase</fullName>
    </submittedName>
</protein>
<dbReference type="PANTHER" id="PTHR10799">
    <property type="entry name" value="SNF2/RAD54 HELICASE FAMILY"/>
    <property type="match status" value="1"/>
</dbReference>
<dbReference type="EMBL" id="QPGA01000038">
    <property type="protein sequence ID" value="RDE49564.1"/>
    <property type="molecule type" value="Genomic_DNA"/>
</dbReference>
<evidence type="ECO:0000256" key="1">
    <source>
        <dbReference type="ARBA" id="ARBA00022741"/>
    </source>
</evidence>
<sequence length="943" mass="105256">MSVSTGDWCFSLDHDEPGRVIAVDSVWGEEIAQVWLARRDAVVRLSVSRLQPLAEAVAPTLDYLVYVAAAARILDAMERDALIAPFEGSVIPLPHQLYALQRAMSGDRVRFLLADEVGLGKTIEAGLILRELKVRGLAKRILVVAPAGLTSQWVSEMQTHFNEDFRLVQPGNFPAWRQLAGVDEKENLWRLHDQVVCPLDSIKPMDSRRGWSREQVEKYNRERFEDLVSAGWDLVVIDEAHRLGGTSEQVARYRLGEALAKASPYLLLLSATPHQGKTDAFRRLVAFLDADALPDDESVTRDNVAPYVIRTEKGRAIDADGQPLFRPRYTQIVSVEWDASRQEQRALYEAVTEYVREGYNQALREKRTAIGFLMILMQRLVTSSTAAIRTALERRLEVLELPSGQLSLFAEDVGDDWVELDGQDQMESLLQNRLKGLKNERAEVELLLSAARRCEARAPDGKAEALLGWIQKLQREEGDPVLKALVFTEFVPTQTMLAEFLRQRGYTVVCLNGSMDLEARKAVQHAFSGDAQVLISTDAGGEGLNLQFCHVIVNYDLPWNPMKIEQRIGRVDRIGQQHVVRALNFALEDTVELRVREVLEEKLQRILEEFGVDKLSDVLDSEEGGVDFEQLYVGAVLSPEEAEARADALAESIRARARSARDGAAVLGATDHLDPSAAQKVAGHQMPFWTERMTVSWLRTQVDRGAKAQARGHGVYDLVWPDGQEISAVSFSRGAEEDPGKTVVTIENPRVRGLTTRIAPYAPGLPIAQLVVPGVSDKVAGLWSLWRVGLATFDGREQRILPIFVTLEGQLLGPTARVVWDRLVELADGLKVDSAPALPDAAAIRAFEQSRAAAEQQGKAQFDELVQRHDERLGQERRKMAVAFAARRRAVERLGLPQVRDFRLAHLTQEEASWRLDVAQRENGLPDLTPLLFVAVTRVEATR</sequence>
<dbReference type="SMART" id="SM00490">
    <property type="entry name" value="HELICc"/>
    <property type="match status" value="1"/>
</dbReference>
<dbReference type="GO" id="GO:0004386">
    <property type="term" value="F:helicase activity"/>
    <property type="evidence" value="ECO:0007669"/>
    <property type="project" value="UniProtKB-KW"/>
</dbReference>
<dbReference type="InterPro" id="IPR038718">
    <property type="entry name" value="SNF2-like_sf"/>
</dbReference>
<dbReference type="Gene3D" id="3.40.50.300">
    <property type="entry name" value="P-loop containing nucleotide triphosphate hydrolases"/>
    <property type="match status" value="1"/>
</dbReference>
<dbReference type="InterPro" id="IPR014001">
    <property type="entry name" value="Helicase_ATP-bd"/>
</dbReference>
<gene>
    <name evidence="8" type="ORF">DVS81_15900</name>
</gene>
<dbReference type="InterPro" id="IPR027417">
    <property type="entry name" value="P-loop_NTPase"/>
</dbReference>
<dbReference type="CDD" id="cd18793">
    <property type="entry name" value="SF2_C_SNF"/>
    <property type="match status" value="1"/>
</dbReference>
<dbReference type="SMART" id="SM00487">
    <property type="entry name" value="DEXDc"/>
    <property type="match status" value="1"/>
</dbReference>
<dbReference type="SUPFAM" id="SSF52540">
    <property type="entry name" value="P-loop containing nucleoside triphosphate hydrolases"/>
    <property type="match status" value="2"/>
</dbReference>
<keyword evidence="1" id="KW-0547">Nucleotide-binding</keyword>
<dbReference type="GO" id="GO:0005524">
    <property type="term" value="F:ATP binding"/>
    <property type="evidence" value="ECO:0007669"/>
    <property type="project" value="UniProtKB-KW"/>
</dbReference>
<dbReference type="Pfam" id="PF00176">
    <property type="entry name" value="SNF2-rel_dom"/>
    <property type="match status" value="1"/>
</dbReference>
<evidence type="ECO:0000256" key="2">
    <source>
        <dbReference type="ARBA" id="ARBA00022801"/>
    </source>
</evidence>
<evidence type="ECO:0000313" key="9">
    <source>
        <dbReference type="Proteomes" id="UP000253831"/>
    </source>
</evidence>
<dbReference type="PROSITE" id="PS51194">
    <property type="entry name" value="HELICASE_CTER"/>
    <property type="match status" value="1"/>
</dbReference>
<dbReference type="Gene3D" id="3.40.50.10810">
    <property type="entry name" value="Tandem AAA-ATPase domain"/>
    <property type="match status" value="1"/>
</dbReference>
<evidence type="ECO:0000259" key="7">
    <source>
        <dbReference type="PROSITE" id="PS51194"/>
    </source>
</evidence>
<organism evidence="8 9">
    <name type="scientific">Candidatus Accumulibacter meliphilus</name>
    <dbReference type="NCBI Taxonomy" id="2211374"/>
    <lineage>
        <taxon>Bacteria</taxon>
        <taxon>Pseudomonadati</taxon>
        <taxon>Pseudomonadota</taxon>
        <taxon>Betaproteobacteria</taxon>
        <taxon>Candidatus Accumulibacter</taxon>
    </lineage>
</organism>
<keyword evidence="5" id="KW-0175">Coiled coil</keyword>